<dbReference type="AlphaFoldDB" id="A0A2N0ZEI4"/>
<dbReference type="PROSITE" id="PS50977">
    <property type="entry name" value="HTH_TETR_2"/>
    <property type="match status" value="1"/>
</dbReference>
<dbReference type="PANTHER" id="PTHR43479">
    <property type="entry name" value="ACREF/ENVCD OPERON REPRESSOR-RELATED"/>
    <property type="match status" value="1"/>
</dbReference>
<dbReference type="RefSeq" id="WP_066195099.1">
    <property type="nucleotide sequence ID" value="NZ_JAFDQP010000008.1"/>
</dbReference>
<dbReference type="InterPro" id="IPR050624">
    <property type="entry name" value="HTH-type_Tx_Regulator"/>
</dbReference>
<organism evidence="5 6">
    <name type="scientific">Cytobacillus horneckiae</name>
    <dbReference type="NCBI Taxonomy" id="549687"/>
    <lineage>
        <taxon>Bacteria</taxon>
        <taxon>Bacillati</taxon>
        <taxon>Bacillota</taxon>
        <taxon>Bacilli</taxon>
        <taxon>Bacillales</taxon>
        <taxon>Bacillaceae</taxon>
        <taxon>Cytobacillus</taxon>
    </lineage>
</organism>
<feature type="DNA-binding region" description="H-T-H motif" evidence="3">
    <location>
        <begin position="33"/>
        <end position="52"/>
    </location>
</feature>
<dbReference type="EMBL" id="PISD01000034">
    <property type="protein sequence ID" value="PKG27919.1"/>
    <property type="molecule type" value="Genomic_DNA"/>
</dbReference>
<keyword evidence="1" id="KW-0678">Repressor</keyword>
<name>A0A2N0ZEI4_9BACI</name>
<keyword evidence="6" id="KW-1185">Reference proteome</keyword>
<evidence type="ECO:0000313" key="6">
    <source>
        <dbReference type="Proteomes" id="UP000233343"/>
    </source>
</evidence>
<evidence type="ECO:0000256" key="2">
    <source>
        <dbReference type="ARBA" id="ARBA00023125"/>
    </source>
</evidence>
<evidence type="ECO:0000256" key="3">
    <source>
        <dbReference type="PROSITE-ProRule" id="PRU00335"/>
    </source>
</evidence>
<dbReference type="Gene3D" id="1.10.357.10">
    <property type="entry name" value="Tetracycline Repressor, domain 2"/>
    <property type="match status" value="1"/>
</dbReference>
<evidence type="ECO:0000259" key="4">
    <source>
        <dbReference type="PROSITE" id="PS50977"/>
    </source>
</evidence>
<feature type="domain" description="HTH tetR-type" evidence="4">
    <location>
        <begin position="10"/>
        <end position="70"/>
    </location>
</feature>
<dbReference type="InterPro" id="IPR001647">
    <property type="entry name" value="HTH_TetR"/>
</dbReference>
<dbReference type="GO" id="GO:0003677">
    <property type="term" value="F:DNA binding"/>
    <property type="evidence" value="ECO:0007669"/>
    <property type="project" value="UniProtKB-UniRule"/>
</dbReference>
<dbReference type="PANTHER" id="PTHR43479:SF11">
    <property type="entry name" value="ACREF_ENVCD OPERON REPRESSOR-RELATED"/>
    <property type="match status" value="1"/>
</dbReference>
<dbReference type="InterPro" id="IPR009057">
    <property type="entry name" value="Homeodomain-like_sf"/>
</dbReference>
<reference evidence="5 6" key="1">
    <citation type="journal article" date="2010" name="Int. J. Syst. Evol. Microbiol.">
        <title>Bacillus horneckiae sp. nov., isolated from a spacecraft-assembly clean room.</title>
        <authorList>
            <person name="Vaishampayan P."/>
            <person name="Probst A."/>
            <person name="Krishnamurthi S."/>
            <person name="Ghosh S."/>
            <person name="Osman S."/>
            <person name="McDowall A."/>
            <person name="Ruckmani A."/>
            <person name="Mayilraj S."/>
            <person name="Venkateswaran K."/>
        </authorList>
    </citation>
    <scope>NUCLEOTIDE SEQUENCE [LARGE SCALE GENOMIC DNA]</scope>
    <source>
        <strain evidence="6">1PO1SC</strain>
    </source>
</reference>
<dbReference type="SUPFAM" id="SSF46689">
    <property type="entry name" value="Homeodomain-like"/>
    <property type="match status" value="1"/>
</dbReference>
<accession>A0A2N0ZEI4</accession>
<comment type="caution">
    <text evidence="5">The sequence shown here is derived from an EMBL/GenBank/DDBJ whole genome shotgun (WGS) entry which is preliminary data.</text>
</comment>
<proteinExistence type="predicted"/>
<evidence type="ECO:0000256" key="1">
    <source>
        <dbReference type="ARBA" id="ARBA00022491"/>
    </source>
</evidence>
<dbReference type="Pfam" id="PF00440">
    <property type="entry name" value="TetR_N"/>
    <property type="match status" value="1"/>
</dbReference>
<evidence type="ECO:0000313" key="5">
    <source>
        <dbReference type="EMBL" id="PKG27919.1"/>
    </source>
</evidence>
<keyword evidence="2 3" id="KW-0238">DNA-binding</keyword>
<protein>
    <submittedName>
        <fullName evidence="5">TetR/AcrR family transcriptional regulator</fullName>
    </submittedName>
</protein>
<dbReference type="Proteomes" id="UP000233343">
    <property type="component" value="Unassembled WGS sequence"/>
</dbReference>
<dbReference type="PRINTS" id="PR00455">
    <property type="entry name" value="HTHTETR"/>
</dbReference>
<gene>
    <name evidence="5" type="ORF">CWS20_16155</name>
</gene>
<sequence>MSPRKPSSEVLTKEEIVNAARHQFIAKGFEKVTMRGVASQLGCSHGALYYHFKNKIELFYAVVEKDFEHLNQLLKEIINSTKENHQKLLDILICFMKFGLNHQKQYEFMFMMKNAEVDSLAHEAATKSYYQFEYAILQLKNQNTEPSLIYSAFVALHGFVSHHCGYVKEYNEVKEYAEAHALFIIKGLA</sequence>